<sequence>MKKRSELDEICRQAHMIPEAHGEYSFEAIASEMMDPECLLEQIELQIARAKAEALSRKEILEKVEKWLAACQEECWLEDYNKDDKRYHAGRGTHLTLKRAEKARAVTKKIPAIVETLILKTTAWETERGAEFLYDSGRLLSMLEQYRILRQEKEQDWLRQSDEKKRLGQLIAEKEARYGSQPSPAISKGYRVTGFTSDRRLSRGGDMLQKLEPQKATLSRRPTKYGGVAGRLLSMLEQYRILRQEKEQDWLRQRDEKKRLGQLIAEKEARYGSQPSPASSKGYRVTEFTSDRRLSRGGDMLQKLEPQKATLSRRPTKSGGVAVPSSGKRDSEILPTQYSETKHSKGAAKAREIESPLLRKPLTPSLVYIIAGKRDSEILPTQYSETKHSKGAAKAREIESPLLRKPLTPVFSSIASSKANIANDHREDDDQKRPTWTPTKPVIVVGGEGNKTPTTTPILVPNTPTTLSSVAMLTAKTPPTPCVLFCDFPDQQPIEYSFEEENESLTPDCLIDTATSDKCNGFSTDLFNS</sequence>
<dbReference type="Pfam" id="PF03999">
    <property type="entry name" value="MAP65_ASE1"/>
    <property type="match status" value="1"/>
</dbReference>
<dbReference type="PANTHER" id="PTHR19321">
    <property type="entry name" value="PROTEIN REGULATOR OF CYTOKINESIS 1 PRC1-RELATED"/>
    <property type="match status" value="1"/>
</dbReference>
<comment type="similarity">
    <text evidence="2">Belongs to the MAP65/ASE1 family.</text>
</comment>
<feature type="compositionally biased region" description="Basic and acidic residues" evidence="5">
    <location>
        <begin position="423"/>
        <end position="433"/>
    </location>
</feature>
<evidence type="ECO:0000256" key="4">
    <source>
        <dbReference type="ARBA" id="ARBA00023212"/>
    </source>
</evidence>
<evidence type="ECO:0000256" key="2">
    <source>
        <dbReference type="ARBA" id="ARBA00006187"/>
    </source>
</evidence>
<accession>A0A2P5BHV2</accession>
<dbReference type="GO" id="GO:0005874">
    <property type="term" value="C:microtubule"/>
    <property type="evidence" value="ECO:0007669"/>
    <property type="project" value="UniProtKB-KW"/>
</dbReference>
<dbReference type="Gene3D" id="1.20.58.1520">
    <property type="match status" value="1"/>
</dbReference>
<evidence type="ECO:0000256" key="5">
    <source>
        <dbReference type="SAM" id="MobiDB-lite"/>
    </source>
</evidence>
<dbReference type="GO" id="GO:0005819">
    <property type="term" value="C:spindle"/>
    <property type="evidence" value="ECO:0007669"/>
    <property type="project" value="TreeGrafter"/>
</dbReference>
<comment type="caution">
    <text evidence="6">The sequence shown here is derived from an EMBL/GenBank/DDBJ whole genome shotgun (WGS) entry which is preliminary data.</text>
</comment>
<evidence type="ECO:0000256" key="3">
    <source>
        <dbReference type="ARBA" id="ARBA00022701"/>
    </source>
</evidence>
<evidence type="ECO:0000313" key="7">
    <source>
        <dbReference type="Proteomes" id="UP000237105"/>
    </source>
</evidence>
<keyword evidence="4" id="KW-0206">Cytoskeleton</keyword>
<evidence type="ECO:0000313" key="6">
    <source>
        <dbReference type="EMBL" id="PON48365.1"/>
    </source>
</evidence>
<comment type="subcellular location">
    <subcellularLocation>
        <location evidence="1">Cytoplasm</location>
        <location evidence="1">Cytoskeleton</location>
    </subcellularLocation>
</comment>
<feature type="region of interest" description="Disordered" evidence="5">
    <location>
        <begin position="266"/>
        <end position="352"/>
    </location>
</feature>
<keyword evidence="7" id="KW-1185">Reference proteome</keyword>
<reference evidence="7" key="1">
    <citation type="submission" date="2016-06" db="EMBL/GenBank/DDBJ databases">
        <title>Parallel loss of symbiosis genes in relatives of nitrogen-fixing non-legume Parasponia.</title>
        <authorList>
            <person name="Van Velzen R."/>
            <person name="Holmer R."/>
            <person name="Bu F."/>
            <person name="Rutten L."/>
            <person name="Van Zeijl A."/>
            <person name="Liu W."/>
            <person name="Santuari L."/>
            <person name="Cao Q."/>
            <person name="Sharma T."/>
            <person name="Shen D."/>
            <person name="Roswanjaya Y."/>
            <person name="Wardhani T."/>
            <person name="Kalhor M.S."/>
            <person name="Jansen J."/>
            <person name="Van den Hoogen J."/>
            <person name="Gungor B."/>
            <person name="Hartog M."/>
            <person name="Hontelez J."/>
            <person name="Verver J."/>
            <person name="Yang W.-C."/>
            <person name="Schijlen E."/>
            <person name="Repin R."/>
            <person name="Schilthuizen M."/>
            <person name="Schranz E."/>
            <person name="Heidstra R."/>
            <person name="Miyata K."/>
            <person name="Fedorova E."/>
            <person name="Kohlen W."/>
            <person name="Bisseling T."/>
            <person name="Smit S."/>
            <person name="Geurts R."/>
        </authorList>
    </citation>
    <scope>NUCLEOTIDE SEQUENCE [LARGE SCALE GENOMIC DNA]</scope>
    <source>
        <strain evidence="7">cv. WU1-14</strain>
    </source>
</reference>
<proteinExistence type="inferred from homology"/>
<name>A0A2P5BHV2_PARAD</name>
<organism evidence="6 7">
    <name type="scientific">Parasponia andersonii</name>
    <name type="common">Sponia andersonii</name>
    <dbReference type="NCBI Taxonomy" id="3476"/>
    <lineage>
        <taxon>Eukaryota</taxon>
        <taxon>Viridiplantae</taxon>
        <taxon>Streptophyta</taxon>
        <taxon>Embryophyta</taxon>
        <taxon>Tracheophyta</taxon>
        <taxon>Spermatophyta</taxon>
        <taxon>Magnoliopsida</taxon>
        <taxon>eudicotyledons</taxon>
        <taxon>Gunneridae</taxon>
        <taxon>Pentapetalae</taxon>
        <taxon>rosids</taxon>
        <taxon>fabids</taxon>
        <taxon>Rosales</taxon>
        <taxon>Cannabaceae</taxon>
        <taxon>Parasponia</taxon>
    </lineage>
</organism>
<dbReference type="STRING" id="3476.A0A2P5BHV2"/>
<gene>
    <name evidence="6" type="ORF">PanWU01x14_237600</name>
</gene>
<keyword evidence="4" id="KW-0963">Cytoplasm</keyword>
<dbReference type="InterPro" id="IPR007145">
    <property type="entry name" value="MAP65_Ase1_PRC1"/>
</dbReference>
<dbReference type="AlphaFoldDB" id="A0A2P5BHV2"/>
<keyword evidence="3" id="KW-0493">Microtubule</keyword>
<dbReference type="Proteomes" id="UP000237105">
    <property type="component" value="Unassembled WGS sequence"/>
</dbReference>
<dbReference type="GO" id="GO:0005737">
    <property type="term" value="C:cytoplasm"/>
    <property type="evidence" value="ECO:0007669"/>
    <property type="project" value="TreeGrafter"/>
</dbReference>
<protein>
    <submittedName>
        <fullName evidence="6">Microtubule-associated protein, MAP65/Ase1/PRC</fullName>
    </submittedName>
</protein>
<dbReference type="GO" id="GO:0000226">
    <property type="term" value="P:microtubule cytoskeleton organization"/>
    <property type="evidence" value="ECO:0007669"/>
    <property type="project" value="InterPro"/>
</dbReference>
<dbReference type="GO" id="GO:0008017">
    <property type="term" value="F:microtubule binding"/>
    <property type="evidence" value="ECO:0007669"/>
    <property type="project" value="InterPro"/>
</dbReference>
<evidence type="ECO:0000256" key="1">
    <source>
        <dbReference type="ARBA" id="ARBA00004245"/>
    </source>
</evidence>
<dbReference type="EMBL" id="JXTB01000278">
    <property type="protein sequence ID" value="PON48365.1"/>
    <property type="molecule type" value="Genomic_DNA"/>
</dbReference>
<dbReference type="PANTHER" id="PTHR19321:SF7">
    <property type="entry name" value="65-KDA MICROTUBULE-ASSOCIATED PROTEIN 3"/>
    <property type="match status" value="1"/>
</dbReference>
<dbReference type="OrthoDB" id="642895at2759"/>
<feature type="region of interest" description="Disordered" evidence="5">
    <location>
        <begin position="423"/>
        <end position="457"/>
    </location>
</feature>